<reference evidence="1" key="1">
    <citation type="submission" date="2020-07" db="EMBL/GenBank/DDBJ databases">
        <authorList>
            <person name="Camacho E."/>
        </authorList>
    </citation>
    <scope>NUCLEOTIDE SEQUENCE</scope>
    <source>
        <strain evidence="1">MPO218</strain>
        <plasmid evidence="1">pUPO218</plasmid>
    </source>
</reference>
<dbReference type="EMBL" id="CP059321">
    <property type="protein sequence ID" value="QTH24992.1"/>
    <property type="molecule type" value="Genomic_DNA"/>
</dbReference>
<protein>
    <submittedName>
        <fullName evidence="1">Uncharacterized protein</fullName>
    </submittedName>
</protein>
<organism evidence="1 2">
    <name type="scientific">Rhizorhabdus wittichii</name>
    <dbReference type="NCBI Taxonomy" id="160791"/>
    <lineage>
        <taxon>Bacteria</taxon>
        <taxon>Pseudomonadati</taxon>
        <taxon>Pseudomonadota</taxon>
        <taxon>Alphaproteobacteria</taxon>
        <taxon>Sphingomonadales</taxon>
        <taxon>Sphingomonadaceae</taxon>
        <taxon>Rhizorhabdus</taxon>
    </lineage>
</organism>
<reference evidence="1" key="2">
    <citation type="submission" date="2021-04" db="EMBL/GenBank/DDBJ databases">
        <title>Isolation and genomic analysis of the ibuprofen-degrading bacterium Sphingomonas strain MPO218.</title>
        <authorList>
            <person name="Aulestia M."/>
            <person name="Flores A."/>
            <person name="Mangas E.L."/>
            <person name="Perez-Pulido A.J."/>
            <person name="Santero E."/>
            <person name="Camacho E.M."/>
        </authorList>
    </citation>
    <scope>NUCLEOTIDE SEQUENCE</scope>
    <source>
        <strain evidence="1">MPO218</strain>
        <plasmid evidence="1">pUPO218</plasmid>
    </source>
</reference>
<dbReference type="AlphaFoldDB" id="A0A975D8P8"/>
<gene>
    <name evidence="1" type="ORF">HRJ34_28510</name>
</gene>
<geneLocation type="plasmid" evidence="1 2">
    <name>pUPO218</name>
</geneLocation>
<dbReference type="Proteomes" id="UP000664914">
    <property type="component" value="Plasmid pUPO218"/>
</dbReference>
<accession>A0A975D8P8</accession>
<name>A0A975D8P8_9SPHN</name>
<evidence type="ECO:0000313" key="1">
    <source>
        <dbReference type="EMBL" id="QTH24992.1"/>
    </source>
</evidence>
<dbReference type="RefSeq" id="WP_208634681.1">
    <property type="nucleotide sequence ID" value="NZ_CP059321.1"/>
</dbReference>
<keyword evidence="1" id="KW-0614">Plasmid</keyword>
<sequence length="69" mass="7350">MAAAELIGLKGGQAVALPQAEPIAHPILSPVHFRFANIYTGKGILCNMLCWRRQAYGPAAIRADEASAM</sequence>
<proteinExistence type="predicted"/>
<evidence type="ECO:0000313" key="2">
    <source>
        <dbReference type="Proteomes" id="UP000664914"/>
    </source>
</evidence>